<dbReference type="Pfam" id="PF00550">
    <property type="entry name" value="PP-binding"/>
    <property type="match status" value="1"/>
</dbReference>
<sequence length="76" mass="8800">MENTKINEKMIAVLKENGLSISVADFNLPLNFDSLKYMQLLISMEEEFGYSFEEIELVDVETINDLNILIRKKANE</sequence>
<dbReference type="AlphaFoldDB" id="A0AAW9JM74"/>
<comment type="caution">
    <text evidence="2">The sequence shown here is derived from an EMBL/GenBank/DDBJ whole genome shotgun (WGS) entry which is preliminary data.</text>
</comment>
<dbReference type="RefSeq" id="WP_322808404.1">
    <property type="nucleotide sequence ID" value="NZ_JAVBVO010000001.1"/>
</dbReference>
<dbReference type="Gene3D" id="1.10.1200.10">
    <property type="entry name" value="ACP-like"/>
    <property type="match status" value="1"/>
</dbReference>
<evidence type="ECO:0000313" key="2">
    <source>
        <dbReference type="EMBL" id="MDZ5757492.1"/>
    </source>
</evidence>
<proteinExistence type="predicted"/>
<reference evidence="2" key="1">
    <citation type="submission" date="2023-08" db="EMBL/GenBank/DDBJ databases">
        <title>Genomic characterization of piscicolin 126 produced by Carnobacterium maltaromaticum CM22 strain isolated from salmon (Salmo salar).</title>
        <authorList>
            <person name="Gonzalez-Gragera E."/>
            <person name="Garcia-Lopez J.D."/>
            <person name="Teso-Perez C."/>
            <person name="Gimenez-Hernandez I."/>
            <person name="Peralta-Sanchez J.M."/>
            <person name="Valdivia E."/>
            <person name="Montalban-Lopez M."/>
            <person name="Martin-Platero A.M."/>
            <person name="Banos A."/>
            <person name="Martinez-Bueno M."/>
        </authorList>
    </citation>
    <scope>NUCLEOTIDE SEQUENCE</scope>
    <source>
        <strain evidence="2">CM22</strain>
    </source>
</reference>
<dbReference type="InterPro" id="IPR009081">
    <property type="entry name" value="PP-bd_ACP"/>
</dbReference>
<organism evidence="2 3">
    <name type="scientific">Carnobacterium maltaromaticum</name>
    <name type="common">Carnobacterium piscicola</name>
    <dbReference type="NCBI Taxonomy" id="2751"/>
    <lineage>
        <taxon>Bacteria</taxon>
        <taxon>Bacillati</taxon>
        <taxon>Bacillota</taxon>
        <taxon>Bacilli</taxon>
        <taxon>Lactobacillales</taxon>
        <taxon>Carnobacteriaceae</taxon>
        <taxon>Carnobacterium</taxon>
    </lineage>
</organism>
<feature type="domain" description="Carrier" evidence="1">
    <location>
        <begin position="13"/>
        <end position="66"/>
    </location>
</feature>
<accession>A0AAW9JM74</accession>
<name>A0AAW9JM74_CARML</name>
<dbReference type="Proteomes" id="UP001290462">
    <property type="component" value="Unassembled WGS sequence"/>
</dbReference>
<protein>
    <submittedName>
        <fullName evidence="2">Phosphopantetheine-binding protein</fullName>
    </submittedName>
</protein>
<gene>
    <name evidence="2" type="ORF">RAK27_02320</name>
</gene>
<dbReference type="SUPFAM" id="SSF47336">
    <property type="entry name" value="ACP-like"/>
    <property type="match status" value="1"/>
</dbReference>
<dbReference type="InterPro" id="IPR036736">
    <property type="entry name" value="ACP-like_sf"/>
</dbReference>
<evidence type="ECO:0000313" key="3">
    <source>
        <dbReference type="Proteomes" id="UP001290462"/>
    </source>
</evidence>
<dbReference type="EMBL" id="JAVBVO010000001">
    <property type="protein sequence ID" value="MDZ5757492.1"/>
    <property type="molecule type" value="Genomic_DNA"/>
</dbReference>
<evidence type="ECO:0000259" key="1">
    <source>
        <dbReference type="Pfam" id="PF00550"/>
    </source>
</evidence>